<dbReference type="Pfam" id="PF08281">
    <property type="entry name" value="Sigma70_r4_2"/>
    <property type="match status" value="1"/>
</dbReference>
<dbReference type="GO" id="GO:0006352">
    <property type="term" value="P:DNA-templated transcription initiation"/>
    <property type="evidence" value="ECO:0007669"/>
    <property type="project" value="InterPro"/>
</dbReference>
<reference evidence="9 10" key="1">
    <citation type="submission" date="2015-09" db="EMBL/GenBank/DDBJ databases">
        <title>Genome sequence of Oxobacter pfennigii DSM 3222.</title>
        <authorList>
            <person name="Poehlein A."/>
            <person name="Bengelsdorf F.R."/>
            <person name="Schiel-Bengelsdorf B."/>
            <person name="Duerre P."/>
            <person name="Daniel R."/>
        </authorList>
    </citation>
    <scope>NUCLEOTIDE SEQUENCE [LARGE SCALE GENOMIC DNA]</scope>
    <source>
        <strain evidence="9 10">DSM 3222</strain>
    </source>
</reference>
<dbReference type="PANTHER" id="PTHR43133:SF51">
    <property type="entry name" value="RNA POLYMERASE SIGMA FACTOR"/>
    <property type="match status" value="1"/>
</dbReference>
<protein>
    <recommendedName>
        <fullName evidence="6">RNA polymerase sigma factor</fullName>
    </recommendedName>
</protein>
<dbReference type="InterPro" id="IPR014284">
    <property type="entry name" value="RNA_pol_sigma-70_dom"/>
</dbReference>
<keyword evidence="2 6" id="KW-0805">Transcription regulation</keyword>
<evidence type="ECO:0000256" key="6">
    <source>
        <dbReference type="RuleBase" id="RU000716"/>
    </source>
</evidence>
<dbReference type="RefSeq" id="WP_054874875.1">
    <property type="nucleotide sequence ID" value="NZ_LKET01000029.1"/>
</dbReference>
<evidence type="ECO:0000256" key="1">
    <source>
        <dbReference type="ARBA" id="ARBA00010641"/>
    </source>
</evidence>
<dbReference type="NCBIfam" id="TIGR02937">
    <property type="entry name" value="sigma70-ECF"/>
    <property type="match status" value="1"/>
</dbReference>
<comment type="caution">
    <text evidence="9">The sequence shown here is derived from an EMBL/GenBank/DDBJ whole genome shotgun (WGS) entry which is preliminary data.</text>
</comment>
<dbReference type="InterPro" id="IPR013249">
    <property type="entry name" value="RNA_pol_sigma70_r4_t2"/>
</dbReference>
<keyword evidence="3 6" id="KW-0731">Sigma factor</keyword>
<dbReference type="SUPFAM" id="SSF88946">
    <property type="entry name" value="Sigma2 domain of RNA polymerase sigma factors"/>
    <property type="match status" value="1"/>
</dbReference>
<evidence type="ECO:0000256" key="2">
    <source>
        <dbReference type="ARBA" id="ARBA00023015"/>
    </source>
</evidence>
<feature type="domain" description="RNA polymerase sigma factor 70 region 4 type 2" evidence="8">
    <location>
        <begin position="133"/>
        <end position="178"/>
    </location>
</feature>
<evidence type="ECO:0000259" key="8">
    <source>
        <dbReference type="Pfam" id="PF08281"/>
    </source>
</evidence>
<dbReference type="AlphaFoldDB" id="A0A0P8YC91"/>
<dbReference type="Gene3D" id="1.10.1740.10">
    <property type="match status" value="1"/>
</dbReference>
<dbReference type="InterPro" id="IPR000838">
    <property type="entry name" value="RNA_pol_sigma70_ECF_CS"/>
</dbReference>
<dbReference type="EMBL" id="LKET01000029">
    <property type="protein sequence ID" value="KPU44742.1"/>
    <property type="molecule type" value="Genomic_DNA"/>
</dbReference>
<dbReference type="GO" id="GO:0006950">
    <property type="term" value="P:response to stress"/>
    <property type="evidence" value="ECO:0007669"/>
    <property type="project" value="UniProtKB-ARBA"/>
</dbReference>
<dbReference type="Proteomes" id="UP000050326">
    <property type="component" value="Unassembled WGS sequence"/>
</dbReference>
<dbReference type="InterPro" id="IPR039425">
    <property type="entry name" value="RNA_pol_sigma-70-like"/>
</dbReference>
<dbReference type="PROSITE" id="PS01063">
    <property type="entry name" value="SIGMA70_ECF"/>
    <property type="match status" value="1"/>
</dbReference>
<accession>A0A0P8YC91</accession>
<evidence type="ECO:0000256" key="3">
    <source>
        <dbReference type="ARBA" id="ARBA00023082"/>
    </source>
</evidence>
<name>A0A0P8YC91_9CLOT</name>
<dbReference type="OrthoDB" id="9782703at2"/>
<dbReference type="InterPro" id="IPR007627">
    <property type="entry name" value="RNA_pol_sigma70_r2"/>
</dbReference>
<dbReference type="GO" id="GO:0003677">
    <property type="term" value="F:DNA binding"/>
    <property type="evidence" value="ECO:0007669"/>
    <property type="project" value="UniProtKB-KW"/>
</dbReference>
<feature type="domain" description="RNA polymerase sigma-70 region 2" evidence="7">
    <location>
        <begin position="23"/>
        <end position="89"/>
    </location>
</feature>
<keyword evidence="5 6" id="KW-0804">Transcription</keyword>
<dbReference type="InterPro" id="IPR036388">
    <property type="entry name" value="WH-like_DNA-bd_sf"/>
</dbReference>
<dbReference type="SUPFAM" id="SSF88659">
    <property type="entry name" value="Sigma3 and sigma4 domains of RNA polymerase sigma factors"/>
    <property type="match status" value="1"/>
</dbReference>
<dbReference type="InterPro" id="IPR013324">
    <property type="entry name" value="RNA_pol_sigma_r3/r4-like"/>
</dbReference>
<keyword evidence="10" id="KW-1185">Reference proteome</keyword>
<dbReference type="InterPro" id="IPR013325">
    <property type="entry name" value="RNA_pol_sigma_r2"/>
</dbReference>
<evidence type="ECO:0000259" key="7">
    <source>
        <dbReference type="Pfam" id="PF04542"/>
    </source>
</evidence>
<dbReference type="CDD" id="cd06171">
    <property type="entry name" value="Sigma70_r4"/>
    <property type="match status" value="1"/>
</dbReference>
<evidence type="ECO:0000256" key="5">
    <source>
        <dbReference type="ARBA" id="ARBA00023163"/>
    </source>
</evidence>
<evidence type="ECO:0000256" key="4">
    <source>
        <dbReference type="ARBA" id="ARBA00023125"/>
    </source>
</evidence>
<evidence type="ECO:0000313" key="9">
    <source>
        <dbReference type="EMBL" id="KPU44742.1"/>
    </source>
</evidence>
<proteinExistence type="inferred from homology"/>
<dbReference type="GO" id="GO:0016987">
    <property type="term" value="F:sigma factor activity"/>
    <property type="evidence" value="ECO:0007669"/>
    <property type="project" value="UniProtKB-KW"/>
</dbReference>
<sequence>MEAPEKKIIKLCKDNKKEGFDLLFEKYERFIYGIAFRYTASRDDSLDLLQEVYIKIYKAISRFNDSQPLLPWIKKITVNTCLNFLRDKEKSTLSLDSKTDDDKGSVLDYIASAASVEDEVSYMDTKKTLEKNIHELPPEMRMAVILRHMKNMSYEDISKAMSCPVGTVKTYLFRGRKILKDKLKASGIWEV</sequence>
<gene>
    <name evidence="9" type="primary">rpoE_1</name>
    <name evidence="9" type="ORF">OXPF_18280</name>
</gene>
<organism evidence="9 10">
    <name type="scientific">Oxobacter pfennigii</name>
    <dbReference type="NCBI Taxonomy" id="36849"/>
    <lineage>
        <taxon>Bacteria</taxon>
        <taxon>Bacillati</taxon>
        <taxon>Bacillota</taxon>
        <taxon>Clostridia</taxon>
        <taxon>Eubacteriales</taxon>
        <taxon>Clostridiaceae</taxon>
        <taxon>Oxobacter</taxon>
    </lineage>
</organism>
<dbReference type="Pfam" id="PF04542">
    <property type="entry name" value="Sigma70_r2"/>
    <property type="match status" value="1"/>
</dbReference>
<keyword evidence="4 6" id="KW-0238">DNA-binding</keyword>
<dbReference type="Gene3D" id="1.10.10.10">
    <property type="entry name" value="Winged helix-like DNA-binding domain superfamily/Winged helix DNA-binding domain"/>
    <property type="match status" value="1"/>
</dbReference>
<comment type="similarity">
    <text evidence="1 6">Belongs to the sigma-70 factor family. ECF subfamily.</text>
</comment>
<dbReference type="STRING" id="36849.OXPF_18280"/>
<evidence type="ECO:0000313" key="10">
    <source>
        <dbReference type="Proteomes" id="UP000050326"/>
    </source>
</evidence>
<dbReference type="PANTHER" id="PTHR43133">
    <property type="entry name" value="RNA POLYMERASE ECF-TYPE SIGMA FACTO"/>
    <property type="match status" value="1"/>
</dbReference>